<comment type="caution">
    <text evidence="1">The sequence shown here is derived from an EMBL/GenBank/DDBJ whole genome shotgun (WGS) entry which is preliminary data.</text>
</comment>
<evidence type="ECO:0000313" key="1">
    <source>
        <dbReference type="EMBL" id="KQL27542.1"/>
    </source>
</evidence>
<organism evidence="1 2">
    <name type="scientific">Cytobacillus solani</name>
    <dbReference type="NCBI Taxonomy" id="1637975"/>
    <lineage>
        <taxon>Bacteria</taxon>
        <taxon>Bacillati</taxon>
        <taxon>Bacillota</taxon>
        <taxon>Bacilli</taxon>
        <taxon>Bacillales</taxon>
        <taxon>Bacillaceae</taxon>
        <taxon>Cytobacillus</taxon>
    </lineage>
</organism>
<proteinExistence type="predicted"/>
<accession>A0A0Q3RBE2</accession>
<dbReference type="EMBL" id="LJIX01000003">
    <property type="protein sequence ID" value="KQL27542.1"/>
    <property type="molecule type" value="Genomic_DNA"/>
</dbReference>
<sequence length="196" mass="22793">MFSNEQLQDLIEGKVVGNKFPYDTKNEQEIEAYIRRLFHRINRIPNLVCEAEWNHFGSGYASFIELFCYQKGDVIVVEEKYGRREIKTEGIIIDICRLAPVALMGEDDRYKTIRFETNEVVGGAYGSLLGGPNLFNLSEKFQKIAVQLKQALIEFNYELLEAEKLNQPLSFQTEIPTIYREPGEYLVLDAIFYWED</sequence>
<gene>
    <name evidence="1" type="ORF">AN957_00980</name>
</gene>
<dbReference type="AlphaFoldDB" id="A0A0Q3RBE2"/>
<protein>
    <submittedName>
        <fullName evidence="1">Uncharacterized protein</fullName>
    </submittedName>
</protein>
<dbReference type="Proteomes" id="UP000050996">
    <property type="component" value="Unassembled WGS sequence"/>
</dbReference>
<keyword evidence="2" id="KW-1185">Reference proteome</keyword>
<name>A0A0Q3RBE2_9BACI</name>
<dbReference type="RefSeq" id="WP_053477994.1">
    <property type="nucleotide sequence ID" value="NZ_CP041305.1"/>
</dbReference>
<dbReference type="PATRIC" id="fig|1637975.4.peg.5547"/>
<dbReference type="STRING" id="1637975.AN957_00980"/>
<evidence type="ECO:0000313" key="2">
    <source>
        <dbReference type="Proteomes" id="UP000050996"/>
    </source>
</evidence>
<reference evidence="1 2" key="1">
    <citation type="submission" date="2015-09" db="EMBL/GenBank/DDBJ databases">
        <title>Genome sequencing project for genomic taxonomy and phylogenomics of Bacillus-like bacteria.</title>
        <authorList>
            <person name="Liu B."/>
            <person name="Wang J."/>
            <person name="Zhu Y."/>
            <person name="Liu G."/>
            <person name="Chen Q."/>
            <person name="Chen Z."/>
            <person name="Lan J."/>
            <person name="Che J."/>
            <person name="Ge C."/>
            <person name="Shi H."/>
            <person name="Pan Z."/>
            <person name="Liu X."/>
        </authorList>
    </citation>
    <scope>NUCLEOTIDE SEQUENCE [LARGE SCALE GENOMIC DNA]</scope>
    <source>
        <strain evidence="1 2">FJAT-18043</strain>
    </source>
</reference>